<dbReference type="KEGG" id="cvn:111133718"/>
<feature type="domain" description="G-protein coupled receptors family 1 profile" evidence="11">
    <location>
        <begin position="54"/>
        <end position="333"/>
    </location>
</feature>
<dbReference type="GO" id="GO:0016020">
    <property type="term" value="C:membrane"/>
    <property type="evidence" value="ECO:0007669"/>
    <property type="project" value="UniProtKB-SubCell"/>
</dbReference>
<dbReference type="AlphaFoldDB" id="A0A8B8EEU3"/>
<dbReference type="GO" id="GO:0004930">
    <property type="term" value="F:G protein-coupled receptor activity"/>
    <property type="evidence" value="ECO:0007669"/>
    <property type="project" value="UniProtKB-KW"/>
</dbReference>
<evidence type="ECO:0000256" key="2">
    <source>
        <dbReference type="ARBA" id="ARBA00022692"/>
    </source>
</evidence>
<feature type="transmembrane region" description="Helical" evidence="10">
    <location>
        <begin position="37"/>
        <end position="62"/>
    </location>
</feature>
<proteinExistence type="inferred from homology"/>
<dbReference type="Pfam" id="PF00001">
    <property type="entry name" value="7tm_1"/>
    <property type="match status" value="1"/>
</dbReference>
<keyword evidence="5 10" id="KW-0472">Membrane</keyword>
<organism evidence="12 13">
    <name type="scientific">Crassostrea virginica</name>
    <name type="common">Eastern oyster</name>
    <dbReference type="NCBI Taxonomy" id="6565"/>
    <lineage>
        <taxon>Eukaryota</taxon>
        <taxon>Metazoa</taxon>
        <taxon>Spiralia</taxon>
        <taxon>Lophotrochozoa</taxon>
        <taxon>Mollusca</taxon>
        <taxon>Bivalvia</taxon>
        <taxon>Autobranchia</taxon>
        <taxon>Pteriomorphia</taxon>
        <taxon>Ostreida</taxon>
        <taxon>Ostreoidea</taxon>
        <taxon>Ostreidae</taxon>
        <taxon>Crassostrea</taxon>
    </lineage>
</organism>
<keyword evidence="2 8" id="KW-0812">Transmembrane</keyword>
<protein>
    <submittedName>
        <fullName evidence="13">Allatostatin-A receptor-like</fullName>
    </submittedName>
</protein>
<feature type="transmembrane region" description="Helical" evidence="10">
    <location>
        <begin position="74"/>
        <end position="94"/>
    </location>
</feature>
<evidence type="ECO:0000256" key="10">
    <source>
        <dbReference type="SAM" id="Phobius"/>
    </source>
</evidence>
<feature type="transmembrane region" description="Helical" evidence="10">
    <location>
        <begin position="276"/>
        <end position="299"/>
    </location>
</feature>
<dbReference type="Proteomes" id="UP000694844">
    <property type="component" value="Chromosome 1"/>
</dbReference>
<evidence type="ECO:0000256" key="7">
    <source>
        <dbReference type="ARBA" id="ARBA00023224"/>
    </source>
</evidence>
<feature type="transmembrane region" description="Helical" evidence="10">
    <location>
        <begin position="114"/>
        <end position="132"/>
    </location>
</feature>
<dbReference type="PROSITE" id="PS50262">
    <property type="entry name" value="G_PROTEIN_RECEP_F1_2"/>
    <property type="match status" value="1"/>
</dbReference>
<evidence type="ECO:0000256" key="1">
    <source>
        <dbReference type="ARBA" id="ARBA00004141"/>
    </source>
</evidence>
<dbReference type="CDD" id="cd00637">
    <property type="entry name" value="7tm_classA_rhodopsin-like"/>
    <property type="match status" value="1"/>
</dbReference>
<evidence type="ECO:0000256" key="8">
    <source>
        <dbReference type="RuleBase" id="RU000688"/>
    </source>
</evidence>
<reference evidence="12" key="1">
    <citation type="submission" date="2024-06" db="UniProtKB">
        <authorList>
            <consortium name="RefSeq"/>
        </authorList>
    </citation>
    <scope>NUCLEOTIDE SEQUENCE [LARGE SCALE GENOMIC DNA]</scope>
</reference>
<dbReference type="PRINTS" id="PR00237">
    <property type="entry name" value="GPCRRHODOPSN"/>
</dbReference>
<dbReference type="PROSITE" id="PS00237">
    <property type="entry name" value="G_PROTEIN_RECEP_F1_1"/>
    <property type="match status" value="1"/>
</dbReference>
<dbReference type="InterPro" id="IPR017452">
    <property type="entry name" value="GPCR_Rhodpsn_7TM"/>
</dbReference>
<dbReference type="OrthoDB" id="5969463at2759"/>
<keyword evidence="3 10" id="KW-1133">Transmembrane helix</keyword>
<comment type="similarity">
    <text evidence="8">Belongs to the G-protein coupled receptor 1 family.</text>
</comment>
<feature type="region of interest" description="Disordered" evidence="9">
    <location>
        <begin position="242"/>
        <end position="265"/>
    </location>
</feature>
<sequence>MAGNDLNLTCHVWVKDFLPSDRNITLEFANQILVTRLIGGIIFLGFLIVIGLVGNAHVIYIYTRKFKNSNYRIYVLWLAILDIFNCCVTAPLVITYLCFPVTFQSEAFCKIYRFVLYFVSICSTCALVVIATDRCRKVTRPLGSQITTPQARLMCAACVGVSLLLSWPALVLYGITDEPTGIPGLMGFRCLASGETLKLLALFHIFHIIFFLAVSSALIGIYVVIGRKIYMHTHFRESVQAGSERFPEESPQVQPKNTNRPSPISHATLKRTTGTLFTVTLAYIVSAIPHHVLSVIFFVNPSFDCSMTLLGGQFYYTFIWSYFINSAINPFIYSFRDSKFRHEVKTMYGLVM</sequence>
<dbReference type="Gene3D" id="1.20.1070.10">
    <property type="entry name" value="Rhodopsin 7-helix transmembrane proteins"/>
    <property type="match status" value="1"/>
</dbReference>
<dbReference type="SUPFAM" id="SSF81321">
    <property type="entry name" value="Family A G protein-coupled receptor-like"/>
    <property type="match status" value="1"/>
</dbReference>
<feature type="transmembrane region" description="Helical" evidence="10">
    <location>
        <begin position="201"/>
        <end position="225"/>
    </location>
</feature>
<feature type="compositionally biased region" description="Polar residues" evidence="9">
    <location>
        <begin position="251"/>
        <end position="262"/>
    </location>
</feature>
<keyword evidence="6 8" id="KW-0675">Receptor</keyword>
<evidence type="ECO:0000259" key="11">
    <source>
        <dbReference type="PROSITE" id="PS50262"/>
    </source>
</evidence>
<keyword evidence="7 8" id="KW-0807">Transducer</keyword>
<dbReference type="PANTHER" id="PTHR24238:SF47">
    <property type="entry name" value="ECDYSTEROIDS_DOPAMINE RECEPTOR-RELATED"/>
    <property type="match status" value="1"/>
</dbReference>
<keyword evidence="12" id="KW-1185">Reference proteome</keyword>
<dbReference type="RefSeq" id="XP_022338048.1">
    <property type="nucleotide sequence ID" value="XM_022482340.1"/>
</dbReference>
<evidence type="ECO:0000313" key="12">
    <source>
        <dbReference type="Proteomes" id="UP000694844"/>
    </source>
</evidence>
<evidence type="ECO:0000313" key="13">
    <source>
        <dbReference type="RefSeq" id="XP_022338048.1"/>
    </source>
</evidence>
<evidence type="ECO:0000256" key="5">
    <source>
        <dbReference type="ARBA" id="ARBA00023136"/>
    </source>
</evidence>
<keyword evidence="4 8" id="KW-0297">G-protein coupled receptor</keyword>
<dbReference type="InterPro" id="IPR000276">
    <property type="entry name" value="GPCR_Rhodpsn"/>
</dbReference>
<dbReference type="GeneID" id="111133718"/>
<accession>A0A8B8EEU3</accession>
<name>A0A8B8EEU3_CRAVI</name>
<evidence type="ECO:0000256" key="3">
    <source>
        <dbReference type="ARBA" id="ARBA00022989"/>
    </source>
</evidence>
<evidence type="ECO:0000256" key="6">
    <source>
        <dbReference type="ARBA" id="ARBA00023170"/>
    </source>
</evidence>
<gene>
    <name evidence="13" type="primary">LOC111133718</name>
</gene>
<evidence type="ECO:0000256" key="4">
    <source>
        <dbReference type="ARBA" id="ARBA00023040"/>
    </source>
</evidence>
<dbReference type="PANTHER" id="PTHR24238">
    <property type="entry name" value="G-PROTEIN COUPLED RECEPTOR"/>
    <property type="match status" value="1"/>
</dbReference>
<evidence type="ECO:0000256" key="9">
    <source>
        <dbReference type="SAM" id="MobiDB-lite"/>
    </source>
</evidence>
<reference evidence="13" key="2">
    <citation type="submission" date="2025-08" db="UniProtKB">
        <authorList>
            <consortium name="RefSeq"/>
        </authorList>
    </citation>
    <scope>IDENTIFICATION</scope>
    <source>
        <tissue evidence="13">Whole sample</tissue>
    </source>
</reference>
<feature type="transmembrane region" description="Helical" evidence="10">
    <location>
        <begin position="314"/>
        <end position="335"/>
    </location>
</feature>
<feature type="transmembrane region" description="Helical" evidence="10">
    <location>
        <begin position="153"/>
        <end position="175"/>
    </location>
</feature>
<comment type="subcellular location">
    <subcellularLocation>
        <location evidence="1">Membrane</location>
        <topology evidence="1">Multi-pass membrane protein</topology>
    </subcellularLocation>
</comment>